<keyword evidence="2" id="KW-0472">Membrane</keyword>
<keyword evidence="2" id="KW-1133">Transmembrane helix</keyword>
<organism evidence="4 5">
    <name type="scientific">Frondihabitans sucicola</name>
    <dbReference type="NCBI Taxonomy" id="1268041"/>
    <lineage>
        <taxon>Bacteria</taxon>
        <taxon>Bacillati</taxon>
        <taxon>Actinomycetota</taxon>
        <taxon>Actinomycetes</taxon>
        <taxon>Micrococcales</taxon>
        <taxon>Microbacteriaceae</taxon>
        <taxon>Frondihabitans</taxon>
    </lineage>
</organism>
<accession>A0ABN6YA53</accession>
<feature type="transmembrane region" description="Helical" evidence="2">
    <location>
        <begin position="105"/>
        <end position="129"/>
    </location>
</feature>
<dbReference type="RefSeq" id="WP_286347157.1">
    <property type="nucleotide sequence ID" value="NZ_AP027733.1"/>
</dbReference>
<reference evidence="4" key="1">
    <citation type="journal article" date="2014" name="Int. J. Syst. Evol. Microbiol.">
        <title>Complete genome of a new Firmicutes species belonging to the dominant human colonic microbiota ('Ruminococcus bicirculans') reveals two chromosomes and a selective capacity to utilize plant glucans.</title>
        <authorList>
            <consortium name="NISC Comparative Sequencing Program"/>
            <person name="Wegmann U."/>
            <person name="Louis P."/>
            <person name="Goesmann A."/>
            <person name="Henrissat B."/>
            <person name="Duncan S.H."/>
            <person name="Flint H.J."/>
        </authorList>
    </citation>
    <scope>NUCLEOTIDE SEQUENCE</scope>
    <source>
        <strain evidence="4">NBRC 108728</strain>
    </source>
</reference>
<keyword evidence="5" id="KW-1185">Reference proteome</keyword>
<evidence type="ECO:0000256" key="2">
    <source>
        <dbReference type="SAM" id="Phobius"/>
    </source>
</evidence>
<evidence type="ECO:0000313" key="3">
    <source>
        <dbReference type="EMBL" id="BDZ52309.1"/>
    </source>
</evidence>
<evidence type="ECO:0000313" key="4">
    <source>
        <dbReference type="EMBL" id="BDZ52876.1"/>
    </source>
</evidence>
<evidence type="ECO:0000256" key="1">
    <source>
        <dbReference type="SAM" id="MobiDB-lite"/>
    </source>
</evidence>
<proteinExistence type="predicted"/>
<keyword evidence="4" id="KW-0614">Plasmid</keyword>
<dbReference type="EMBL" id="AP027733">
    <property type="protein sequence ID" value="BDZ52309.1"/>
    <property type="molecule type" value="Genomic_DNA"/>
</dbReference>
<reference evidence="4" key="3">
    <citation type="submission" date="2023-02" db="EMBL/GenBank/DDBJ databases">
        <authorList>
            <person name="Sun Q."/>
            <person name="Mori K."/>
        </authorList>
    </citation>
    <scope>NUCLEOTIDE SEQUENCE</scope>
    <source>
        <strain evidence="4">NBRC 108728</strain>
        <plasmid evidence="4">pNBRC108728a</plasmid>
    </source>
</reference>
<sequence length="134" mass="14031">MTDLQPMPPAPAYGPPPLTEPRQGRPASTAIAIVLLVLSAFALLCASGLDFVLWITAGGVDVETPHAQAAAVASTVVIGWIVSTALWWTSLVLTIRAIRRARRSWVTALSLGLVVGAVQIGAWALTALFQASMS</sequence>
<feature type="compositionally biased region" description="Pro residues" evidence="1">
    <location>
        <begin position="1"/>
        <end position="19"/>
    </location>
</feature>
<protein>
    <submittedName>
        <fullName evidence="4">Uncharacterized protein</fullName>
    </submittedName>
</protein>
<dbReference type="EMBL" id="AP027733">
    <property type="protein sequence ID" value="BDZ52876.1"/>
    <property type="molecule type" value="Genomic_DNA"/>
</dbReference>
<reference evidence="5" key="2">
    <citation type="journal article" date="2019" name="Int. J. Syst. Evol. Microbiol.">
        <title>The Global Catalogue of Microorganisms (GCM) 10K type strain sequencing project: providing services to taxonomists for standard genome sequencing and annotation.</title>
        <authorList>
            <consortium name="The Broad Institute Genomics Platform"/>
            <consortium name="The Broad Institute Genome Sequencing Center for Infectious Disease"/>
            <person name="Wu L."/>
            <person name="Ma J."/>
        </authorList>
    </citation>
    <scope>NUCLEOTIDE SEQUENCE [LARGE SCALE GENOMIC DNA]</scope>
    <source>
        <strain evidence="5">NBRC 108728</strain>
    </source>
</reference>
<feature type="transmembrane region" description="Helical" evidence="2">
    <location>
        <begin position="69"/>
        <end position="93"/>
    </location>
</feature>
<keyword evidence="2" id="KW-0812">Transmembrane</keyword>
<gene>
    <name evidence="3" type="ORF">GCM10025867_45500</name>
    <name evidence="4" type="ORF">GCM10025867_51170</name>
</gene>
<feature type="transmembrane region" description="Helical" evidence="2">
    <location>
        <begin position="30"/>
        <end position="57"/>
    </location>
</feature>
<dbReference type="Proteomes" id="UP001321486">
    <property type="component" value="Plasmid pNBRC108728a"/>
</dbReference>
<geneLocation type="plasmid" evidence="4 5">
    <name>pNBRC108728a</name>
</geneLocation>
<name>A0ABN6YA53_9MICO</name>
<feature type="region of interest" description="Disordered" evidence="1">
    <location>
        <begin position="1"/>
        <end position="24"/>
    </location>
</feature>
<evidence type="ECO:0000313" key="5">
    <source>
        <dbReference type="Proteomes" id="UP001321486"/>
    </source>
</evidence>